<dbReference type="InParanoid" id="D6TPC6"/>
<protein>
    <recommendedName>
        <fullName evidence="5">YGGT family protein</fullName>
    </recommendedName>
</protein>
<evidence type="ECO:0000313" key="4">
    <source>
        <dbReference type="Proteomes" id="UP000004508"/>
    </source>
</evidence>
<evidence type="ECO:0000256" key="2">
    <source>
        <dbReference type="SAM" id="Phobius"/>
    </source>
</evidence>
<dbReference type="EMBL" id="ADVG01000002">
    <property type="protein sequence ID" value="EFH87482.1"/>
    <property type="molecule type" value="Genomic_DNA"/>
</dbReference>
<dbReference type="RefSeq" id="WP_007912669.1">
    <property type="nucleotide sequence ID" value="NZ_ADVG01000002.1"/>
</dbReference>
<reference evidence="3 4" key="1">
    <citation type="journal article" date="2011" name="Stand. Genomic Sci.">
        <title>Non-contiguous finished genome sequence and contextual data of the filamentous soil bacterium Ktedonobacter racemifer type strain (SOSP1-21).</title>
        <authorList>
            <person name="Chang Y.J."/>
            <person name="Land M."/>
            <person name="Hauser L."/>
            <person name="Chertkov O."/>
            <person name="Del Rio T.G."/>
            <person name="Nolan M."/>
            <person name="Copeland A."/>
            <person name="Tice H."/>
            <person name="Cheng J.F."/>
            <person name="Lucas S."/>
            <person name="Han C."/>
            <person name="Goodwin L."/>
            <person name="Pitluck S."/>
            <person name="Ivanova N."/>
            <person name="Ovchinikova G."/>
            <person name="Pati A."/>
            <person name="Chen A."/>
            <person name="Palaniappan K."/>
            <person name="Mavromatis K."/>
            <person name="Liolios K."/>
            <person name="Brettin T."/>
            <person name="Fiebig A."/>
            <person name="Rohde M."/>
            <person name="Abt B."/>
            <person name="Goker M."/>
            <person name="Detter J.C."/>
            <person name="Woyke T."/>
            <person name="Bristow J."/>
            <person name="Eisen J.A."/>
            <person name="Markowitz V."/>
            <person name="Hugenholtz P."/>
            <person name="Kyrpides N.C."/>
            <person name="Klenk H.P."/>
            <person name="Lapidus A."/>
        </authorList>
    </citation>
    <scope>NUCLEOTIDE SEQUENCE [LARGE SCALE GENOMIC DNA]</scope>
    <source>
        <strain evidence="4">DSM 44963</strain>
    </source>
</reference>
<dbReference type="eggNOG" id="ENOG5033H1A">
    <property type="taxonomic scope" value="Bacteria"/>
</dbReference>
<comment type="caution">
    <text evidence="3">The sequence shown here is derived from an EMBL/GenBank/DDBJ whole genome shotgun (WGS) entry which is preliminary data.</text>
</comment>
<evidence type="ECO:0000256" key="1">
    <source>
        <dbReference type="SAM" id="MobiDB-lite"/>
    </source>
</evidence>
<keyword evidence="4" id="KW-1185">Reference proteome</keyword>
<dbReference type="OrthoDB" id="7059237at2"/>
<gene>
    <name evidence="3" type="ORF">Krac_8816</name>
</gene>
<evidence type="ECO:0008006" key="5">
    <source>
        <dbReference type="Google" id="ProtNLM"/>
    </source>
</evidence>
<keyword evidence="2" id="KW-1133">Transmembrane helix</keyword>
<dbReference type="STRING" id="485913.Krac_8816"/>
<feature type="transmembrane region" description="Helical" evidence="2">
    <location>
        <begin position="92"/>
        <end position="113"/>
    </location>
</feature>
<keyword evidence="2" id="KW-0472">Membrane</keyword>
<sequence length="161" mass="18300">MRNNNPYPNEPTSAQPSRMGRMDDLPMKPASPPAPSADESGPEVEIAETRQEEARTVKYAIGKLNDFLRWFLTVLEVTLAMRFLLKLIGADPINLFAGFLYSLTDIILFPFSTLVHPFSVHPNQAFEWSTLIAMLIYFLVFWAIRRFLHILITGPEDSVES</sequence>
<keyword evidence="2" id="KW-0812">Transmembrane</keyword>
<name>D6TPC6_KTERA</name>
<feature type="transmembrane region" description="Helical" evidence="2">
    <location>
        <begin position="125"/>
        <end position="144"/>
    </location>
</feature>
<feature type="compositionally biased region" description="Polar residues" evidence="1">
    <location>
        <begin position="1"/>
        <end position="16"/>
    </location>
</feature>
<evidence type="ECO:0000313" key="3">
    <source>
        <dbReference type="EMBL" id="EFH87482.1"/>
    </source>
</evidence>
<proteinExistence type="predicted"/>
<feature type="region of interest" description="Disordered" evidence="1">
    <location>
        <begin position="1"/>
        <end position="49"/>
    </location>
</feature>
<dbReference type="AlphaFoldDB" id="D6TPC6"/>
<accession>D6TPC6</accession>
<organism evidence="3 4">
    <name type="scientific">Ktedonobacter racemifer DSM 44963</name>
    <dbReference type="NCBI Taxonomy" id="485913"/>
    <lineage>
        <taxon>Bacteria</taxon>
        <taxon>Bacillati</taxon>
        <taxon>Chloroflexota</taxon>
        <taxon>Ktedonobacteria</taxon>
        <taxon>Ktedonobacterales</taxon>
        <taxon>Ktedonobacteraceae</taxon>
        <taxon>Ktedonobacter</taxon>
    </lineage>
</organism>
<dbReference type="Proteomes" id="UP000004508">
    <property type="component" value="Unassembled WGS sequence"/>
</dbReference>